<proteinExistence type="inferred from homology"/>
<dbReference type="RefSeq" id="WP_124563822.1">
    <property type="nucleotide sequence ID" value="NZ_JARRRY010000001.1"/>
</dbReference>
<feature type="coiled-coil region" evidence="2">
    <location>
        <begin position="91"/>
        <end position="146"/>
    </location>
</feature>
<dbReference type="PANTHER" id="PTHR31088:SF6">
    <property type="entry name" value="PHAGE SHOCK PROTEIN A"/>
    <property type="match status" value="1"/>
</dbReference>
<evidence type="ECO:0000256" key="2">
    <source>
        <dbReference type="SAM" id="Coils"/>
    </source>
</evidence>
<comment type="caution">
    <text evidence="3">The sequence shown here is derived from an EMBL/GenBank/DDBJ whole genome shotgun (WGS) entry which is preliminary data.</text>
</comment>
<keyword evidence="2" id="KW-0175">Coiled coil</keyword>
<organism evidence="3 4">
    <name type="scientific">Ectobacillus antri</name>
    <dbReference type="NCBI Taxonomy" id="2486280"/>
    <lineage>
        <taxon>Bacteria</taxon>
        <taxon>Bacillati</taxon>
        <taxon>Bacillota</taxon>
        <taxon>Bacilli</taxon>
        <taxon>Bacillales</taxon>
        <taxon>Bacillaceae</taxon>
        <taxon>Ectobacillus</taxon>
    </lineage>
</organism>
<dbReference type="Proteomes" id="UP001218246">
    <property type="component" value="Unassembled WGS sequence"/>
</dbReference>
<sequence>MKKTLLQRVRDVVLADLYSALETQEKKNPIALLNQYLRDGVKEVETIEKLVDRHRMLQKNFMHELEQARYMAAKRAKQASIANQAGEVTLAERAEQESVYYQDQVVRLEKMHATTAEQVEDLQLRLEEMKNKLKEMHAKRMELMARENVANAQRRINDTLYKISGQSSFLRFEEIEEQIRQIEKQVVSEAEQDGFDYKIAQLEKRLQQSV</sequence>
<gene>
    <name evidence="3" type="ORF">P6P90_01670</name>
</gene>
<reference evidence="3 4" key="1">
    <citation type="submission" date="2023-04" db="EMBL/GenBank/DDBJ databases">
        <title>Ectobacillus antri isolated from activated sludge.</title>
        <authorList>
            <person name="Yan P."/>
            <person name="Liu X."/>
        </authorList>
    </citation>
    <scope>NUCLEOTIDE SEQUENCE [LARGE SCALE GENOMIC DNA]</scope>
    <source>
        <strain evidence="3 4">C18H</strain>
    </source>
</reference>
<dbReference type="PANTHER" id="PTHR31088">
    <property type="entry name" value="MEMBRANE-ASSOCIATED PROTEIN VIPP1, CHLOROPLASTIC"/>
    <property type="match status" value="1"/>
</dbReference>
<dbReference type="InterPro" id="IPR007157">
    <property type="entry name" value="PspA_VIPP1"/>
</dbReference>
<dbReference type="EMBL" id="JARULN010000001">
    <property type="protein sequence ID" value="MDG5752708.1"/>
    <property type="molecule type" value="Genomic_DNA"/>
</dbReference>
<protein>
    <submittedName>
        <fullName evidence="3">PspA/IM30 family protein</fullName>
    </submittedName>
</protein>
<dbReference type="Pfam" id="PF04012">
    <property type="entry name" value="PspA_IM30"/>
    <property type="match status" value="1"/>
</dbReference>
<accession>A0ABT6H1S3</accession>
<keyword evidence="4" id="KW-1185">Reference proteome</keyword>
<comment type="similarity">
    <text evidence="1">Belongs to the PspA/Vipp/IM30 family.</text>
</comment>
<evidence type="ECO:0000313" key="4">
    <source>
        <dbReference type="Proteomes" id="UP001218246"/>
    </source>
</evidence>
<evidence type="ECO:0000256" key="1">
    <source>
        <dbReference type="ARBA" id="ARBA00043985"/>
    </source>
</evidence>
<evidence type="ECO:0000313" key="3">
    <source>
        <dbReference type="EMBL" id="MDG5752708.1"/>
    </source>
</evidence>
<name>A0ABT6H1S3_9BACI</name>